<dbReference type="EMBL" id="CAWUHD010000091">
    <property type="protein sequence ID" value="CAK7230197.1"/>
    <property type="molecule type" value="Genomic_DNA"/>
</dbReference>
<keyword evidence="3" id="KW-1185">Reference proteome</keyword>
<evidence type="ECO:0000256" key="1">
    <source>
        <dbReference type="SAM" id="MobiDB-lite"/>
    </source>
</evidence>
<evidence type="ECO:0000313" key="2">
    <source>
        <dbReference type="EMBL" id="CAK7230197.1"/>
    </source>
</evidence>
<evidence type="ECO:0000313" key="3">
    <source>
        <dbReference type="Proteomes" id="UP001642482"/>
    </source>
</evidence>
<dbReference type="Proteomes" id="UP001642482">
    <property type="component" value="Unassembled WGS sequence"/>
</dbReference>
<organism evidence="2 3">
    <name type="scientific">Sporothrix eucalyptigena</name>
    <dbReference type="NCBI Taxonomy" id="1812306"/>
    <lineage>
        <taxon>Eukaryota</taxon>
        <taxon>Fungi</taxon>
        <taxon>Dikarya</taxon>
        <taxon>Ascomycota</taxon>
        <taxon>Pezizomycotina</taxon>
        <taxon>Sordariomycetes</taxon>
        <taxon>Sordariomycetidae</taxon>
        <taxon>Ophiostomatales</taxon>
        <taxon>Ophiostomataceae</taxon>
        <taxon>Sporothrix</taxon>
    </lineage>
</organism>
<protein>
    <submittedName>
        <fullName evidence="2">RNA polymerase I enhancer binding protein</fullName>
    </submittedName>
</protein>
<feature type="region of interest" description="Disordered" evidence="1">
    <location>
        <begin position="78"/>
        <end position="192"/>
    </location>
</feature>
<accession>A0ABP0CDR6</accession>
<gene>
    <name evidence="2" type="primary">REB1_2</name>
    <name evidence="2" type="ORF">SEUCBS140593_007503</name>
</gene>
<feature type="region of interest" description="Disordered" evidence="1">
    <location>
        <begin position="1"/>
        <end position="60"/>
    </location>
</feature>
<reference evidence="2 3" key="1">
    <citation type="submission" date="2024-01" db="EMBL/GenBank/DDBJ databases">
        <authorList>
            <person name="Allen C."/>
            <person name="Tagirdzhanova G."/>
        </authorList>
    </citation>
    <scope>NUCLEOTIDE SEQUENCE [LARGE SCALE GENOMIC DNA]</scope>
</reference>
<feature type="compositionally biased region" description="Basic and acidic residues" evidence="1">
    <location>
        <begin position="142"/>
        <end position="151"/>
    </location>
</feature>
<comment type="caution">
    <text evidence="2">The sequence shown here is derived from an EMBL/GenBank/DDBJ whole genome shotgun (WGS) entry which is preliminary data.</text>
</comment>
<sequence length="192" mass="21579">MADFAPPRIPEGMEGDFMLMPEQSKENSEKRKAWFREQADLEARTRSEKRRREAERESARQLALRERDLLNDFIVETQQQSGKQEISRVKKRKQSTSSASAVAGAEKAVVLPDKSPPPPSALSKAWSSLKKGTGRMLLTRKSTFDLRDMAEKMAPPPPPLSQRGDSNNTIDNSEDSDDSGIQDPENISHRKS</sequence>
<feature type="compositionally biased region" description="Low complexity" evidence="1">
    <location>
        <begin position="121"/>
        <end position="131"/>
    </location>
</feature>
<name>A0ABP0CDR6_9PEZI</name>
<proteinExistence type="predicted"/>
<feature type="compositionally biased region" description="Basic and acidic residues" evidence="1">
    <location>
        <begin position="23"/>
        <end position="60"/>
    </location>
</feature>